<protein>
    <submittedName>
        <fullName evidence="1">Uncharacterized protein</fullName>
    </submittedName>
</protein>
<dbReference type="EMBL" id="FNCZ01000018">
    <property type="protein sequence ID" value="SDI63992.1"/>
    <property type="molecule type" value="Genomic_DNA"/>
</dbReference>
<proteinExistence type="predicted"/>
<evidence type="ECO:0000313" key="1">
    <source>
        <dbReference type="EMBL" id="SDI63992.1"/>
    </source>
</evidence>
<accession>A0A1G8M7T7</accession>
<organism evidence="1 2">
    <name type="scientific">Winogradskyella thalassocola</name>
    <dbReference type="NCBI Taxonomy" id="262004"/>
    <lineage>
        <taxon>Bacteria</taxon>
        <taxon>Pseudomonadati</taxon>
        <taxon>Bacteroidota</taxon>
        <taxon>Flavobacteriia</taxon>
        <taxon>Flavobacteriales</taxon>
        <taxon>Flavobacteriaceae</taxon>
        <taxon>Winogradskyella</taxon>
    </lineage>
</organism>
<gene>
    <name evidence="1" type="ORF">SAMN04489796_1184</name>
</gene>
<name>A0A1G8M7T7_9FLAO</name>
<evidence type="ECO:0000313" key="2">
    <source>
        <dbReference type="Proteomes" id="UP000199492"/>
    </source>
</evidence>
<reference evidence="2" key="1">
    <citation type="submission" date="2016-10" db="EMBL/GenBank/DDBJ databases">
        <authorList>
            <person name="Varghese N."/>
            <person name="Submissions S."/>
        </authorList>
    </citation>
    <scope>NUCLEOTIDE SEQUENCE [LARGE SCALE GENOMIC DNA]</scope>
    <source>
        <strain evidence="2">DSM 15363</strain>
    </source>
</reference>
<sequence>MIDFVTASIAYKGESADLKGRTQAIEKLYVENCKVYYFTGRNYRIFDTKGDESYINGLNLENFKLKGGDPKKLMIPDKFHSDYWGYSILFY</sequence>
<keyword evidence="2" id="KW-1185">Reference proteome</keyword>
<dbReference type="AlphaFoldDB" id="A0A1G8M7T7"/>
<dbReference type="Proteomes" id="UP000199492">
    <property type="component" value="Unassembled WGS sequence"/>
</dbReference>